<protein>
    <submittedName>
        <fullName evidence="1">Pyruvate dehydrogenase complex X</fullName>
    </submittedName>
</protein>
<proteinExistence type="predicted"/>
<sequence length="433" mass="47420">MCTPSFHLPATPFSPTMFRTLASSVKATRTFSVSRAALAASVFKMPAMSPTMTEGGIVAWKFKPGDAFSAGDVLLEVETDKATIDVEAQDDGVMWDILVQDGATGIPVGKPIAFLAEPGDDLATLEKPSLEEGTAEKKDEKKEDKKAPEPAPKPQEKKQEPAPTQQKTDQSRDTSVFNAANPQKALFPSVERLLRKHNISAEDAYAKIPASGPNGRILLGDVLAYLGDIDKSAVAKVANYIKDREHLDLSNIKIAPPKEKTDKAPEKEAAEPVKPSNILHIEFTSELGEGISKEKFRFAFERALESAKRQTYATRFPEYSRSPVASSLYENDDIFDDLLVAPVSKDRFEVFDVSYQFIGETSATGVSNAYDDFDELLGLSQPSQTVTESAPESVVVGFSLKYDDKLSDSKDFVDFFQDALLSQIPSKQLIIHN</sequence>
<dbReference type="EMBL" id="CP038486">
    <property type="protein sequence ID" value="QFZ27448.1"/>
    <property type="molecule type" value="Genomic_DNA"/>
</dbReference>
<evidence type="ECO:0000313" key="1">
    <source>
        <dbReference type="EMBL" id="QFZ27448.1"/>
    </source>
</evidence>
<accession>A0ACD0WJF0</accession>
<gene>
    <name evidence="1" type="ORF">EJF14_30419</name>
</gene>
<reference evidence="2" key="1">
    <citation type="journal article" date="2019" name="MBio">
        <title>Comparative genomics for the elucidation of multidrug resistance (MDR) in Candida lusitaniae.</title>
        <authorList>
            <person name="Kannan A."/>
            <person name="Asner S.A."/>
            <person name="Trachsel E."/>
            <person name="Kelly S."/>
            <person name="Parker J."/>
            <person name="Sanglard D."/>
        </authorList>
    </citation>
    <scope>NUCLEOTIDE SEQUENCE [LARGE SCALE GENOMIC DNA]</scope>
    <source>
        <strain evidence="2">P1</strain>
    </source>
</reference>
<dbReference type="Proteomes" id="UP000326582">
    <property type="component" value="Chromosome 3"/>
</dbReference>
<name>A0ACD0WJF0_CLALS</name>
<keyword evidence="1" id="KW-0670">Pyruvate</keyword>
<evidence type="ECO:0000313" key="2">
    <source>
        <dbReference type="Proteomes" id="UP000326582"/>
    </source>
</evidence>
<keyword evidence="2" id="KW-1185">Reference proteome</keyword>
<organism evidence="1 2">
    <name type="scientific">Clavispora lusitaniae</name>
    <name type="common">Candida lusitaniae</name>
    <dbReference type="NCBI Taxonomy" id="36911"/>
    <lineage>
        <taxon>Eukaryota</taxon>
        <taxon>Fungi</taxon>
        <taxon>Dikarya</taxon>
        <taxon>Ascomycota</taxon>
        <taxon>Saccharomycotina</taxon>
        <taxon>Pichiomycetes</taxon>
        <taxon>Metschnikowiaceae</taxon>
        <taxon>Clavispora</taxon>
    </lineage>
</organism>